<dbReference type="InterPro" id="IPR019060">
    <property type="entry name" value="DUF2382"/>
</dbReference>
<feature type="compositionally biased region" description="Basic and acidic residues" evidence="1">
    <location>
        <begin position="1"/>
        <end position="23"/>
    </location>
</feature>
<accession>A0A3S0KH64</accession>
<proteinExistence type="predicted"/>
<evidence type="ECO:0000259" key="2">
    <source>
        <dbReference type="Pfam" id="PF09557"/>
    </source>
</evidence>
<dbReference type="AlphaFoldDB" id="A0A3S0KH64"/>
<dbReference type="Proteomes" id="UP000277766">
    <property type="component" value="Unassembled WGS sequence"/>
</dbReference>
<evidence type="ECO:0000313" key="4">
    <source>
        <dbReference type="Proteomes" id="UP000277766"/>
    </source>
</evidence>
<dbReference type="OrthoDB" id="6647894at2"/>
<gene>
    <name evidence="3" type="ORF">EJ104_00250</name>
</gene>
<feature type="region of interest" description="Disordered" evidence="1">
    <location>
        <begin position="1"/>
        <end position="33"/>
    </location>
</feature>
<dbReference type="Pfam" id="PF09557">
    <property type="entry name" value="DUF2382"/>
    <property type="match status" value="1"/>
</dbReference>
<keyword evidence="4" id="KW-1185">Reference proteome</keyword>
<reference evidence="3 4" key="1">
    <citation type="submission" date="2018-12" db="EMBL/GenBank/DDBJ databases">
        <title>Deinococcus radiophilus ATCC 27603 genome sequencing and assembly.</title>
        <authorList>
            <person name="Maclea K.S."/>
            <person name="Maynard C.R."/>
        </authorList>
    </citation>
    <scope>NUCLEOTIDE SEQUENCE [LARGE SCALE GENOMIC DNA]</scope>
    <source>
        <strain evidence="3 4">ATCC 27603</strain>
    </source>
</reference>
<dbReference type="RefSeq" id="WP_126350754.1">
    <property type="nucleotide sequence ID" value="NZ_CP086380.1"/>
</dbReference>
<evidence type="ECO:0000256" key="1">
    <source>
        <dbReference type="SAM" id="MobiDB-lite"/>
    </source>
</evidence>
<name>A0A3S0KH64_9DEIO</name>
<protein>
    <submittedName>
        <fullName evidence="3">DUF2382 domain-containing protein</fullName>
    </submittedName>
</protein>
<feature type="domain" description="DUF2382" evidence="2">
    <location>
        <begin position="51"/>
        <end position="161"/>
    </location>
</feature>
<dbReference type="PANTHER" id="PTHR38463">
    <property type="entry name" value="STRESS RESPONSE PROTEIN YSNF"/>
    <property type="match status" value="1"/>
</dbReference>
<dbReference type="EMBL" id="RXPE01000001">
    <property type="protein sequence ID" value="RTR30726.1"/>
    <property type="molecule type" value="Genomic_DNA"/>
</dbReference>
<comment type="caution">
    <text evidence="3">The sequence shown here is derived from an EMBL/GenBank/DDBJ whole genome shotgun (WGS) entry which is preliminary data.</text>
</comment>
<sequence length="179" mass="20168">MTDDRLNPGERHLEATETTEQSRDLPGTTAEMGHDLRTESTGLLAGQTDRLVLYEERANVEVIRESVGAVTVRKVVREREEMVPVTLRTECLEIVVREGAGCVRMGDQELQPGQSYEVELTTERASIQKEIVPISEVSFEKRAVQQDVQETVTLHREVLDIEDPQGLVANRTDLLDDLR</sequence>
<dbReference type="InterPro" id="IPR052967">
    <property type="entry name" value="Stress_Response_Assoc"/>
</dbReference>
<evidence type="ECO:0000313" key="3">
    <source>
        <dbReference type="EMBL" id="RTR30726.1"/>
    </source>
</evidence>
<organism evidence="3 4">
    <name type="scientific">Deinococcus radiophilus</name>
    <dbReference type="NCBI Taxonomy" id="32062"/>
    <lineage>
        <taxon>Bacteria</taxon>
        <taxon>Thermotogati</taxon>
        <taxon>Deinococcota</taxon>
        <taxon>Deinococci</taxon>
        <taxon>Deinococcales</taxon>
        <taxon>Deinococcaceae</taxon>
        <taxon>Deinococcus</taxon>
    </lineage>
</organism>
<dbReference type="PANTHER" id="PTHR38463:SF1">
    <property type="entry name" value="STRESS RESPONSE PROTEIN YSNF"/>
    <property type="match status" value="1"/>
</dbReference>